<dbReference type="Pfam" id="PF26363">
    <property type="entry name" value="Phospholipase-like"/>
    <property type="match status" value="1"/>
</dbReference>
<dbReference type="EMBL" id="CP029829">
    <property type="protein sequence ID" value="AWU92890.1"/>
    <property type="molecule type" value="Genomic_DNA"/>
</dbReference>
<dbReference type="Proteomes" id="UP000249605">
    <property type="component" value="Chromosome"/>
</dbReference>
<dbReference type="OrthoDB" id="7299323at2"/>
<dbReference type="Gene3D" id="3.40.50.1820">
    <property type="entry name" value="alpha/beta hydrolase"/>
    <property type="match status" value="1"/>
</dbReference>
<dbReference type="RefSeq" id="WP_111065463.1">
    <property type="nucleotide sequence ID" value="NZ_CP029829.1"/>
</dbReference>
<reference evidence="1 2" key="1">
    <citation type="journal article" date="2019" name="Int. J. Syst. Evol. Microbiol.">
        <title>Azospirillum ramasamyi sp. nov., a novel diazotrophic bacterium isolated from fermented bovine products.</title>
        <authorList>
            <person name="Anandham R."/>
            <person name="Heo J."/>
            <person name="Krishnamoorthy R."/>
            <person name="SenthilKumar M."/>
            <person name="Gopal N.O."/>
            <person name="Kim S.J."/>
            <person name="Kwon S.W."/>
        </authorList>
    </citation>
    <scope>NUCLEOTIDE SEQUENCE [LARGE SCALE GENOMIC DNA]</scope>
    <source>
        <strain evidence="1 2">M2T2B2</strain>
    </source>
</reference>
<evidence type="ECO:0008006" key="3">
    <source>
        <dbReference type="Google" id="ProtNLM"/>
    </source>
</evidence>
<organism evidence="1 2">
    <name type="scientific">Azospirillum ramasamyi</name>
    <dbReference type="NCBI Taxonomy" id="682998"/>
    <lineage>
        <taxon>Bacteria</taxon>
        <taxon>Pseudomonadati</taxon>
        <taxon>Pseudomonadota</taxon>
        <taxon>Alphaproteobacteria</taxon>
        <taxon>Rhodospirillales</taxon>
        <taxon>Azospirillaceae</taxon>
        <taxon>Azospirillum</taxon>
    </lineage>
</organism>
<proteinExistence type="predicted"/>
<name>A0A2U9RZR8_9PROT</name>
<dbReference type="AlphaFoldDB" id="A0A2U9RZR8"/>
<keyword evidence="2" id="KW-1185">Reference proteome</keyword>
<dbReference type="SUPFAM" id="SSF53474">
    <property type="entry name" value="alpha/beta-Hydrolases"/>
    <property type="match status" value="1"/>
</dbReference>
<dbReference type="KEGG" id="azm:DM194_00560"/>
<dbReference type="InterPro" id="IPR029058">
    <property type="entry name" value="AB_hydrolase_fold"/>
</dbReference>
<evidence type="ECO:0000313" key="2">
    <source>
        <dbReference type="Proteomes" id="UP000249605"/>
    </source>
</evidence>
<sequence>MMSVKILDLAVAANTVYNFYKGRGNDKAASEKAGALSRMPTDFAVVHAMESIDDGFFGAVYRSEKSKQYIVAYRGTAVDDGKSGQMVGKSNLKTDVGLYAIERLPTGIRFAKLLLEQAQVLFGGGQPILCGHSLGGAIATIVAVETGFPCCAFNAPTVSKMVRGGIIHGPYVRVHSSGMDRVESNILNFNMKWDPVSKSSQAVGKVIQVSGAPLLKAHSMDVMIDVLKKSSYGRQNFDDALRTAPAPKGR</sequence>
<accession>A0A2U9RZR8</accession>
<evidence type="ECO:0000313" key="1">
    <source>
        <dbReference type="EMBL" id="AWU92890.1"/>
    </source>
</evidence>
<protein>
    <recommendedName>
        <fullName evidence="3">Fungal lipase-like domain-containing protein</fullName>
    </recommendedName>
</protein>
<gene>
    <name evidence="1" type="ORF">DM194_00560</name>
</gene>